<evidence type="ECO:0000313" key="3">
    <source>
        <dbReference type="EMBL" id="OGI95373.1"/>
    </source>
</evidence>
<evidence type="ECO:0000313" key="4">
    <source>
        <dbReference type="Proteomes" id="UP000178104"/>
    </source>
</evidence>
<feature type="domain" description="FIST" evidence="1">
    <location>
        <begin position="42"/>
        <end position="236"/>
    </location>
</feature>
<name>A0A1F6XMP9_9BACT</name>
<gene>
    <name evidence="3" type="ORF">A2917_02290</name>
</gene>
<dbReference type="InterPro" id="IPR019494">
    <property type="entry name" value="FIST_C"/>
</dbReference>
<dbReference type="Pfam" id="PF08495">
    <property type="entry name" value="FIST"/>
    <property type="match status" value="1"/>
</dbReference>
<dbReference type="PANTHER" id="PTHR40252">
    <property type="entry name" value="BLR0328 PROTEIN"/>
    <property type="match status" value="1"/>
</dbReference>
<comment type="caution">
    <text evidence="3">The sequence shown here is derived from an EMBL/GenBank/DDBJ whole genome shotgun (WGS) entry which is preliminary data.</text>
</comment>
<organism evidence="3 4">
    <name type="scientific">Candidatus Nomurabacteria bacterium RIFCSPLOWO2_01_FULL_42_17</name>
    <dbReference type="NCBI Taxonomy" id="1801780"/>
    <lineage>
        <taxon>Bacteria</taxon>
        <taxon>Candidatus Nomuraibacteriota</taxon>
    </lineage>
</organism>
<dbReference type="AlphaFoldDB" id="A0A1F6XMP9"/>
<dbReference type="EMBL" id="MFVE01000005">
    <property type="protein sequence ID" value="OGI95373.1"/>
    <property type="molecule type" value="Genomic_DNA"/>
</dbReference>
<protein>
    <recommendedName>
        <fullName evidence="5">FIST domain-containing protein</fullName>
    </recommendedName>
</protein>
<dbReference type="SMART" id="SM00897">
    <property type="entry name" value="FIST"/>
    <property type="match status" value="1"/>
</dbReference>
<proteinExistence type="predicted"/>
<evidence type="ECO:0000259" key="1">
    <source>
        <dbReference type="SMART" id="SM00897"/>
    </source>
</evidence>
<sequence length="406" mass="42896">MISNGMETKGMKASVGMAYGDDSYAVGVNACQDAIDQLGDKNPDLLIVFSSVKYDQQKVIDGVRSVAKEALLVGSSTSGEITTAGPMKEHSVAIMAIKSPEIKYFVGVGENILANPRLAGKMAADKVKEQAGDSLKAFMMMPDVLVGNGADIVRGVLDSLGAHFPVVGGASGDDFAFKKTYQYVNDKVYSGAVVGLGLVGNFKIGIGVKHGWIPVGESMKVTKSEGAVIHEINGAPAVKIYEDYFGEEAKIMRTEALAKLAITYPLGMKVAGSDELLIRDPITVDEHGSITCAAEIPEGSEVRLMVGSREEAVKVAKIAAENAVAQLEGSAPKAVIIFNCIARNKLFGEKSGDEINAIQQAIGKEVPLIGFYTYGEQAPLGGEVKNIEQCNSAFHNETVVICVLAD</sequence>
<dbReference type="STRING" id="1801780.A2917_02290"/>
<dbReference type="SMART" id="SM01204">
    <property type="entry name" value="FIST_C"/>
    <property type="match status" value="1"/>
</dbReference>
<evidence type="ECO:0008006" key="5">
    <source>
        <dbReference type="Google" id="ProtNLM"/>
    </source>
</evidence>
<reference evidence="3 4" key="1">
    <citation type="journal article" date="2016" name="Nat. Commun.">
        <title>Thousands of microbial genomes shed light on interconnected biogeochemical processes in an aquifer system.</title>
        <authorList>
            <person name="Anantharaman K."/>
            <person name="Brown C.T."/>
            <person name="Hug L.A."/>
            <person name="Sharon I."/>
            <person name="Castelle C.J."/>
            <person name="Probst A.J."/>
            <person name="Thomas B.C."/>
            <person name="Singh A."/>
            <person name="Wilkins M.J."/>
            <person name="Karaoz U."/>
            <person name="Brodie E.L."/>
            <person name="Williams K.H."/>
            <person name="Hubbard S.S."/>
            <person name="Banfield J.F."/>
        </authorList>
    </citation>
    <scope>NUCLEOTIDE SEQUENCE [LARGE SCALE GENOMIC DNA]</scope>
</reference>
<accession>A0A1F6XMP9</accession>
<dbReference type="PANTHER" id="PTHR40252:SF2">
    <property type="entry name" value="BLR0328 PROTEIN"/>
    <property type="match status" value="1"/>
</dbReference>
<feature type="domain" description="FIST C-domain" evidence="2">
    <location>
        <begin position="237"/>
        <end position="380"/>
    </location>
</feature>
<evidence type="ECO:0000259" key="2">
    <source>
        <dbReference type="SMART" id="SM01204"/>
    </source>
</evidence>
<dbReference type="InterPro" id="IPR013702">
    <property type="entry name" value="FIST_domain_N"/>
</dbReference>
<dbReference type="Proteomes" id="UP000178104">
    <property type="component" value="Unassembled WGS sequence"/>
</dbReference>
<dbReference type="Pfam" id="PF10442">
    <property type="entry name" value="FIST_C"/>
    <property type="match status" value="1"/>
</dbReference>